<sequence>MDRFKRVAVQFGLRLRLAREARGLTQEKMAELCGISPRHYHNLENGHTNPSLATALRISSQLGFSLDSLREEVM</sequence>
<dbReference type="Pfam" id="PF01381">
    <property type="entry name" value="HTH_3"/>
    <property type="match status" value="1"/>
</dbReference>
<dbReference type="EMBL" id="FQVY01000006">
    <property type="protein sequence ID" value="SHG62410.1"/>
    <property type="molecule type" value="Genomic_DNA"/>
</dbReference>
<dbReference type="GO" id="GO:0005829">
    <property type="term" value="C:cytosol"/>
    <property type="evidence" value="ECO:0007669"/>
    <property type="project" value="TreeGrafter"/>
</dbReference>
<dbReference type="SUPFAM" id="SSF47413">
    <property type="entry name" value="lambda repressor-like DNA-binding domains"/>
    <property type="match status" value="1"/>
</dbReference>
<feature type="domain" description="HTH cro/C1-type" evidence="2">
    <location>
        <begin position="15"/>
        <end position="69"/>
    </location>
</feature>
<dbReference type="PROSITE" id="PS50943">
    <property type="entry name" value="HTH_CROC1"/>
    <property type="match status" value="1"/>
</dbReference>
<dbReference type="GO" id="GO:0003700">
    <property type="term" value="F:DNA-binding transcription factor activity"/>
    <property type="evidence" value="ECO:0007669"/>
    <property type="project" value="TreeGrafter"/>
</dbReference>
<dbReference type="Gene3D" id="1.10.260.40">
    <property type="entry name" value="lambda repressor-like DNA-binding domains"/>
    <property type="match status" value="1"/>
</dbReference>
<accession>A0AAQ1RXB0</accession>
<dbReference type="CDD" id="cd00093">
    <property type="entry name" value="HTH_XRE"/>
    <property type="match status" value="1"/>
</dbReference>
<dbReference type="PANTHER" id="PTHR46797">
    <property type="entry name" value="HTH-TYPE TRANSCRIPTIONAL REGULATOR"/>
    <property type="match status" value="1"/>
</dbReference>
<dbReference type="InterPro" id="IPR001387">
    <property type="entry name" value="Cro/C1-type_HTH"/>
</dbReference>
<dbReference type="RefSeq" id="WP_021661414.1">
    <property type="nucleotide sequence ID" value="NZ_FQVY01000006.1"/>
</dbReference>
<gene>
    <name evidence="3" type="ORF">GT747_00775</name>
    <name evidence="4" type="ORF">SAMN05444424_2847</name>
</gene>
<dbReference type="PANTHER" id="PTHR46797:SF1">
    <property type="entry name" value="METHYLPHOSPHONATE SYNTHASE"/>
    <property type="match status" value="1"/>
</dbReference>
<dbReference type="InterPro" id="IPR010982">
    <property type="entry name" value="Lambda_DNA-bd_dom_sf"/>
</dbReference>
<name>A0AAQ1RXB0_9FIRM</name>
<dbReference type="Proteomes" id="UP000474718">
    <property type="component" value="Unassembled WGS sequence"/>
</dbReference>
<reference evidence="3 6" key="3">
    <citation type="journal article" date="2019" name="Nat. Med.">
        <title>A library of human gut bacterial isolates paired with longitudinal multiomics data enables mechanistic microbiome research.</title>
        <authorList>
            <person name="Poyet M."/>
            <person name="Groussin M."/>
            <person name="Gibbons S.M."/>
            <person name="Avila-Pacheco J."/>
            <person name="Jiang X."/>
            <person name="Kearney S.M."/>
            <person name="Perrotta A.R."/>
            <person name="Berdy B."/>
            <person name="Zhao S."/>
            <person name="Lieberman T.D."/>
            <person name="Swanson P.K."/>
            <person name="Smith M."/>
            <person name="Roesemann S."/>
            <person name="Alexander J.E."/>
            <person name="Rich S.A."/>
            <person name="Livny J."/>
            <person name="Vlamakis H."/>
            <person name="Clish C."/>
            <person name="Bullock K."/>
            <person name="Deik A."/>
            <person name="Scott J."/>
            <person name="Pierce K.A."/>
            <person name="Xavier R.J."/>
            <person name="Alm E.J."/>
        </authorList>
    </citation>
    <scope>NUCLEOTIDE SEQUENCE [LARGE SCALE GENOMIC DNA]</scope>
    <source>
        <strain evidence="3 6">BIOML-A2</strain>
    </source>
</reference>
<dbReference type="AlphaFoldDB" id="A0AAQ1RXB0"/>
<dbReference type="EMBL" id="WWVX01000001">
    <property type="protein sequence ID" value="MZL68309.1"/>
    <property type="molecule type" value="Genomic_DNA"/>
</dbReference>
<dbReference type="GO" id="GO:0003677">
    <property type="term" value="F:DNA binding"/>
    <property type="evidence" value="ECO:0007669"/>
    <property type="project" value="UniProtKB-KW"/>
</dbReference>
<evidence type="ECO:0000313" key="4">
    <source>
        <dbReference type="EMBL" id="SHG62410.1"/>
    </source>
</evidence>
<keyword evidence="1 4" id="KW-0238">DNA-binding</keyword>
<evidence type="ECO:0000313" key="5">
    <source>
        <dbReference type="Proteomes" id="UP000184089"/>
    </source>
</evidence>
<reference evidence="4" key="2">
    <citation type="submission" date="2016-11" db="EMBL/GenBank/DDBJ databases">
        <authorList>
            <person name="Varghese N."/>
            <person name="Submissions S."/>
        </authorList>
    </citation>
    <scope>NUCLEOTIDE SEQUENCE</scope>
    <source>
        <strain evidence="4">DSM 4029</strain>
    </source>
</reference>
<dbReference type="InterPro" id="IPR050807">
    <property type="entry name" value="TransReg_Diox_bact_type"/>
</dbReference>
<evidence type="ECO:0000313" key="6">
    <source>
        <dbReference type="Proteomes" id="UP000474718"/>
    </source>
</evidence>
<protein>
    <submittedName>
        <fullName evidence="4">DNA-binding transcriptional regulator, XRE-family HTH domain</fullName>
    </submittedName>
    <submittedName>
        <fullName evidence="3">Helix-turn-helix domain-containing protein</fullName>
    </submittedName>
</protein>
<evidence type="ECO:0000259" key="2">
    <source>
        <dbReference type="PROSITE" id="PS50943"/>
    </source>
</evidence>
<organism evidence="4 5">
    <name type="scientific">Bittarella massiliensis</name>
    <name type="common">ex Durand et al. 2017</name>
    <dbReference type="NCBI Taxonomy" id="1720313"/>
    <lineage>
        <taxon>Bacteria</taxon>
        <taxon>Bacillati</taxon>
        <taxon>Bacillota</taxon>
        <taxon>Clostridia</taxon>
        <taxon>Eubacteriales</taxon>
        <taxon>Oscillospiraceae</taxon>
        <taxon>Bittarella (ex Durand et al. 2017)</taxon>
    </lineage>
</organism>
<evidence type="ECO:0000256" key="1">
    <source>
        <dbReference type="ARBA" id="ARBA00023125"/>
    </source>
</evidence>
<evidence type="ECO:0000313" key="3">
    <source>
        <dbReference type="EMBL" id="MZL68309.1"/>
    </source>
</evidence>
<dbReference type="Proteomes" id="UP000184089">
    <property type="component" value="Unassembled WGS sequence"/>
</dbReference>
<comment type="caution">
    <text evidence="4">The sequence shown here is derived from an EMBL/GenBank/DDBJ whole genome shotgun (WGS) entry which is preliminary data.</text>
</comment>
<dbReference type="SMART" id="SM00530">
    <property type="entry name" value="HTH_XRE"/>
    <property type="match status" value="1"/>
</dbReference>
<proteinExistence type="predicted"/>
<keyword evidence="6" id="KW-1185">Reference proteome</keyword>
<reference evidence="5" key="1">
    <citation type="submission" date="2016-11" db="EMBL/GenBank/DDBJ databases">
        <authorList>
            <person name="Jaros S."/>
            <person name="Januszkiewicz K."/>
            <person name="Wedrychowicz H."/>
        </authorList>
    </citation>
    <scope>NUCLEOTIDE SEQUENCE [LARGE SCALE GENOMIC DNA]</scope>
    <source>
        <strain evidence="5">DSM 4029</strain>
    </source>
</reference>